<evidence type="ECO:0000313" key="2">
    <source>
        <dbReference type="EMBL" id="KAA1081697.1"/>
    </source>
</evidence>
<evidence type="ECO:0000313" key="3">
    <source>
        <dbReference type="Proteomes" id="UP000325313"/>
    </source>
</evidence>
<feature type="compositionally biased region" description="Polar residues" evidence="1">
    <location>
        <begin position="24"/>
        <end position="36"/>
    </location>
</feature>
<organism evidence="2 3">
    <name type="scientific">Puccinia graminis f. sp. tritici</name>
    <dbReference type="NCBI Taxonomy" id="56615"/>
    <lineage>
        <taxon>Eukaryota</taxon>
        <taxon>Fungi</taxon>
        <taxon>Dikarya</taxon>
        <taxon>Basidiomycota</taxon>
        <taxon>Pucciniomycotina</taxon>
        <taxon>Pucciniomycetes</taxon>
        <taxon>Pucciniales</taxon>
        <taxon>Pucciniaceae</taxon>
        <taxon>Puccinia</taxon>
    </lineage>
</organism>
<dbReference type="EMBL" id="VDEP01000441">
    <property type="protein sequence ID" value="KAA1081697.1"/>
    <property type="molecule type" value="Genomic_DNA"/>
</dbReference>
<sequence length="103" mass="11608">MDLDQIDELEEIVRDVPAARKTPGQMSDSQGKTTAQKGERTAESALVLELDNLKIPTTFSQLTSISPTYAQEVIKKLQKRIPEHKNSKLTYVKDTKTVWNFSS</sequence>
<dbReference type="Proteomes" id="UP000325313">
    <property type="component" value="Unassembled WGS sequence"/>
</dbReference>
<name>A0A5B0MY28_PUCGR</name>
<comment type="caution">
    <text evidence="2">The sequence shown here is derived from an EMBL/GenBank/DDBJ whole genome shotgun (WGS) entry which is preliminary data.</text>
</comment>
<dbReference type="AlphaFoldDB" id="A0A5B0MY28"/>
<protein>
    <submittedName>
        <fullName evidence="2">Uncharacterized protein</fullName>
    </submittedName>
</protein>
<evidence type="ECO:0000256" key="1">
    <source>
        <dbReference type="SAM" id="MobiDB-lite"/>
    </source>
</evidence>
<proteinExistence type="predicted"/>
<gene>
    <name evidence="2" type="ORF">PGTUg99_028892</name>
</gene>
<reference evidence="2 3" key="1">
    <citation type="submission" date="2019-05" db="EMBL/GenBank/DDBJ databases">
        <title>Emergence of the Ug99 lineage of the wheat stem rust pathogen through somatic hybridization.</title>
        <authorList>
            <person name="Li F."/>
            <person name="Upadhyaya N.M."/>
            <person name="Sperschneider J."/>
            <person name="Matny O."/>
            <person name="Nguyen-Phuc H."/>
            <person name="Mago R."/>
            <person name="Raley C."/>
            <person name="Miller M.E."/>
            <person name="Silverstein K.A.T."/>
            <person name="Henningsen E."/>
            <person name="Hirsch C.D."/>
            <person name="Visser B."/>
            <person name="Pretorius Z.A."/>
            <person name="Steffenson B.J."/>
            <person name="Schwessinger B."/>
            <person name="Dodds P.N."/>
            <person name="Figueroa M."/>
        </authorList>
    </citation>
    <scope>NUCLEOTIDE SEQUENCE [LARGE SCALE GENOMIC DNA]</scope>
    <source>
        <strain evidence="2 3">Ug99</strain>
    </source>
</reference>
<feature type="region of interest" description="Disordered" evidence="1">
    <location>
        <begin position="14"/>
        <end position="40"/>
    </location>
</feature>
<accession>A0A5B0MY28</accession>